<protein>
    <submittedName>
        <fullName evidence="2">Uncharacterized protein</fullName>
    </submittedName>
</protein>
<evidence type="ECO:0000313" key="3">
    <source>
        <dbReference type="Proteomes" id="UP000199607"/>
    </source>
</evidence>
<dbReference type="PROSITE" id="PS51257">
    <property type="entry name" value="PROKAR_LIPOPROTEIN"/>
    <property type="match status" value="1"/>
</dbReference>
<name>A0A1I4JI51_9EURY</name>
<dbReference type="Proteomes" id="UP000199607">
    <property type="component" value="Unassembled WGS sequence"/>
</dbReference>
<evidence type="ECO:0000256" key="1">
    <source>
        <dbReference type="SAM" id="MobiDB-lite"/>
    </source>
</evidence>
<dbReference type="EMBL" id="FOTC01000011">
    <property type="protein sequence ID" value="SFL66184.1"/>
    <property type="molecule type" value="Genomic_DNA"/>
</dbReference>
<dbReference type="RefSeq" id="WP_089872705.1">
    <property type="nucleotide sequence ID" value="NZ_FOTC01000011.1"/>
</dbReference>
<proteinExistence type="predicted"/>
<organism evidence="2 3">
    <name type="scientific">Halogranum rubrum</name>
    <dbReference type="NCBI Taxonomy" id="553466"/>
    <lineage>
        <taxon>Archaea</taxon>
        <taxon>Methanobacteriati</taxon>
        <taxon>Methanobacteriota</taxon>
        <taxon>Stenosarchaea group</taxon>
        <taxon>Halobacteria</taxon>
        <taxon>Halobacteriales</taxon>
        <taxon>Haloferacaceae</taxon>
    </lineage>
</organism>
<feature type="compositionally biased region" description="Low complexity" evidence="1">
    <location>
        <begin position="57"/>
        <end position="79"/>
    </location>
</feature>
<gene>
    <name evidence="2" type="ORF">SAMN04487950_4531</name>
</gene>
<sequence>MPRTRRRALRSLAAVVTIGLAGCTGTDAQGNEETGSPSTTTTETSTARSDAPRATGRRPGAPTETPRPTATASPTPRAPDALALEELDSVSRSVPDALDTTDVASTPFLALSVGERSQVQSEHRKPHQVWVWNDADEPHDLTLTLSNARGTIVERTVSFAANSKLVVVLQVPSAYEFTVAVGGEGAGEIDASETVEIPFSQFDCNDSATDVVVRDDGSIESSSVTTEVACTALTPGLD</sequence>
<feature type="region of interest" description="Disordered" evidence="1">
    <location>
        <begin position="21"/>
        <end position="79"/>
    </location>
</feature>
<keyword evidence="3" id="KW-1185">Reference proteome</keyword>
<dbReference type="AlphaFoldDB" id="A0A1I4JI51"/>
<reference evidence="3" key="1">
    <citation type="submission" date="2016-10" db="EMBL/GenBank/DDBJ databases">
        <authorList>
            <person name="Varghese N."/>
            <person name="Submissions S."/>
        </authorList>
    </citation>
    <scope>NUCLEOTIDE SEQUENCE [LARGE SCALE GENOMIC DNA]</scope>
    <source>
        <strain evidence="3">CGMCC 1.7738</strain>
    </source>
</reference>
<accession>A0A1I4JI51</accession>
<evidence type="ECO:0000313" key="2">
    <source>
        <dbReference type="EMBL" id="SFL66184.1"/>
    </source>
</evidence>
<feature type="compositionally biased region" description="Low complexity" evidence="1">
    <location>
        <begin position="32"/>
        <end position="46"/>
    </location>
</feature>